<comment type="caution">
    <text evidence="8">The sequence shown here is derived from an EMBL/GenBank/DDBJ whole genome shotgun (WGS) entry which is preliminary data.</text>
</comment>
<dbReference type="AlphaFoldDB" id="A0A086ZVX3"/>
<evidence type="ECO:0000313" key="9">
    <source>
        <dbReference type="Proteomes" id="UP000029108"/>
    </source>
</evidence>
<evidence type="ECO:0000256" key="7">
    <source>
        <dbReference type="SAM" id="Phobius"/>
    </source>
</evidence>
<dbReference type="GO" id="GO:0016020">
    <property type="term" value="C:membrane"/>
    <property type="evidence" value="ECO:0007669"/>
    <property type="project" value="UniProtKB-SubCell"/>
</dbReference>
<evidence type="ECO:0000256" key="3">
    <source>
        <dbReference type="ARBA" id="ARBA00022475"/>
    </source>
</evidence>
<feature type="transmembrane region" description="Helical" evidence="7">
    <location>
        <begin position="60"/>
        <end position="82"/>
    </location>
</feature>
<dbReference type="PANTHER" id="PTHR36838">
    <property type="entry name" value="AUXIN EFFLUX CARRIER FAMILY PROTEIN"/>
    <property type="match status" value="1"/>
</dbReference>
<evidence type="ECO:0000256" key="5">
    <source>
        <dbReference type="ARBA" id="ARBA00022989"/>
    </source>
</evidence>
<gene>
    <name evidence="8" type="ORF">BBIA_2021</name>
</gene>
<evidence type="ECO:0000256" key="2">
    <source>
        <dbReference type="ARBA" id="ARBA00022448"/>
    </source>
</evidence>
<dbReference type="GO" id="GO:0055085">
    <property type="term" value="P:transmembrane transport"/>
    <property type="evidence" value="ECO:0007669"/>
    <property type="project" value="InterPro"/>
</dbReference>
<comment type="subcellular location">
    <subcellularLocation>
        <location evidence="1">Membrane</location>
        <topology evidence="1">Multi-pass membrane protein</topology>
    </subcellularLocation>
</comment>
<feature type="transmembrane region" description="Helical" evidence="7">
    <location>
        <begin position="277"/>
        <end position="297"/>
    </location>
</feature>
<keyword evidence="9" id="KW-1185">Reference proteome</keyword>
<dbReference type="EMBL" id="JGYN01000014">
    <property type="protein sequence ID" value="KFI50673.1"/>
    <property type="molecule type" value="Genomic_DNA"/>
</dbReference>
<dbReference type="RefSeq" id="WP_033495244.1">
    <property type="nucleotide sequence ID" value="NZ_JDUU01000024.1"/>
</dbReference>
<dbReference type="PANTHER" id="PTHR36838:SF3">
    <property type="entry name" value="TRANSPORTER AUXIN EFFLUX CARRIER EC FAMILY"/>
    <property type="match status" value="1"/>
</dbReference>
<feature type="transmembrane region" description="Helical" evidence="7">
    <location>
        <begin position="31"/>
        <end position="53"/>
    </location>
</feature>
<feature type="transmembrane region" description="Helical" evidence="7">
    <location>
        <begin position="102"/>
        <end position="124"/>
    </location>
</feature>
<keyword evidence="4 7" id="KW-0812">Transmembrane</keyword>
<dbReference type="STRING" id="1437608.GCA_000771645_01252"/>
<evidence type="ECO:0000256" key="1">
    <source>
        <dbReference type="ARBA" id="ARBA00004141"/>
    </source>
</evidence>
<accession>A0A086ZVX3</accession>
<evidence type="ECO:0000256" key="4">
    <source>
        <dbReference type="ARBA" id="ARBA00022692"/>
    </source>
</evidence>
<keyword evidence="5 7" id="KW-1133">Transmembrane helix</keyword>
<keyword evidence="2" id="KW-0813">Transport</keyword>
<dbReference type="eggNOG" id="COG0679">
    <property type="taxonomic scope" value="Bacteria"/>
</dbReference>
<dbReference type="OrthoDB" id="3238334at2"/>
<sequence length="331" mass="36124">MGQLLKPATFLLIILFGYALKRCGLFKPRDYRIMQVVVFDVTLPAAIVVSFATNPHSASLLWVTLFGFLAAFLPVPFVYWATRRRPVADRAFLMLNTSGYNIGNFCFPLLQAFYGSGAIVIGAMMDIGNAIMTTAGGNVMTTTLLKIDPSRPLTEQRTDGPVGCLTPPTATDRKRALRERLRTIALGFLKSGPFDMYMAMTIVVLFDLPIPRLIPDVLAPVADANPFCSMLMVGMLMELPATRNDMRDVAQVIGWRLPCSVLFALAAWFLLPLDATTRQAVALMCFAPTAVFCTLFTDRVLGNARLAGFTLATTSFIAMFAMTGLHAAIAG</sequence>
<reference evidence="8 9" key="1">
    <citation type="submission" date="2014-03" db="EMBL/GenBank/DDBJ databases">
        <title>Genomics of Bifidobacteria.</title>
        <authorList>
            <person name="Ventura M."/>
            <person name="Milani C."/>
            <person name="Lugli G.A."/>
        </authorList>
    </citation>
    <scope>NUCLEOTIDE SEQUENCE [LARGE SCALE GENOMIC DNA]</scope>
    <source>
        <strain evidence="8 9">DSM 23969</strain>
    </source>
</reference>
<feature type="transmembrane region" description="Helical" evidence="7">
    <location>
        <begin position="249"/>
        <end position="271"/>
    </location>
</feature>
<evidence type="ECO:0000256" key="6">
    <source>
        <dbReference type="ARBA" id="ARBA00023136"/>
    </source>
</evidence>
<dbReference type="Proteomes" id="UP000029108">
    <property type="component" value="Unassembled WGS sequence"/>
</dbReference>
<feature type="transmembrane region" description="Helical" evidence="7">
    <location>
        <begin position="309"/>
        <end position="329"/>
    </location>
</feature>
<name>A0A086ZVX3_9BIFI</name>
<dbReference type="InterPro" id="IPR004776">
    <property type="entry name" value="Mem_transp_PIN-like"/>
</dbReference>
<proteinExistence type="predicted"/>
<keyword evidence="6 7" id="KW-0472">Membrane</keyword>
<keyword evidence="3" id="KW-1003">Cell membrane</keyword>
<organism evidence="8 9">
    <name type="scientific">Bifidobacterium biavatii DSM 23969</name>
    <dbReference type="NCBI Taxonomy" id="1437608"/>
    <lineage>
        <taxon>Bacteria</taxon>
        <taxon>Bacillati</taxon>
        <taxon>Actinomycetota</taxon>
        <taxon>Actinomycetes</taxon>
        <taxon>Bifidobacteriales</taxon>
        <taxon>Bifidobacteriaceae</taxon>
        <taxon>Bifidobacterium</taxon>
    </lineage>
</organism>
<dbReference type="Pfam" id="PF03547">
    <property type="entry name" value="Mem_trans"/>
    <property type="match status" value="1"/>
</dbReference>
<feature type="transmembrane region" description="Helical" evidence="7">
    <location>
        <begin position="183"/>
        <end position="206"/>
    </location>
</feature>
<protein>
    <submittedName>
        <fullName evidence="8">Permease</fullName>
    </submittedName>
</protein>
<evidence type="ECO:0000313" key="8">
    <source>
        <dbReference type="EMBL" id="KFI50673.1"/>
    </source>
</evidence>